<name>A0ACC1Y3J1_MELAZ</name>
<gene>
    <name evidence="1" type="ORF">OWV82_009887</name>
</gene>
<comment type="caution">
    <text evidence="1">The sequence shown here is derived from an EMBL/GenBank/DDBJ whole genome shotgun (WGS) entry which is preliminary data.</text>
</comment>
<protein>
    <submittedName>
        <fullName evidence="1">Thionin-like protein 2</fullName>
    </submittedName>
</protein>
<reference evidence="1 2" key="1">
    <citation type="journal article" date="2023" name="Science">
        <title>Complex scaffold remodeling in plant triterpene biosynthesis.</title>
        <authorList>
            <person name="De La Pena R."/>
            <person name="Hodgson H."/>
            <person name="Liu J.C."/>
            <person name="Stephenson M.J."/>
            <person name="Martin A.C."/>
            <person name="Owen C."/>
            <person name="Harkess A."/>
            <person name="Leebens-Mack J."/>
            <person name="Jimenez L.E."/>
            <person name="Osbourn A."/>
            <person name="Sattely E.S."/>
        </authorList>
    </citation>
    <scope>NUCLEOTIDE SEQUENCE [LARGE SCALE GENOMIC DNA]</scope>
    <source>
        <strain evidence="2">cv. JPN11</strain>
        <tissue evidence="1">Leaf</tissue>
    </source>
</reference>
<keyword evidence="2" id="KW-1185">Reference proteome</keyword>
<organism evidence="1 2">
    <name type="scientific">Melia azedarach</name>
    <name type="common">Chinaberry tree</name>
    <dbReference type="NCBI Taxonomy" id="155640"/>
    <lineage>
        <taxon>Eukaryota</taxon>
        <taxon>Viridiplantae</taxon>
        <taxon>Streptophyta</taxon>
        <taxon>Embryophyta</taxon>
        <taxon>Tracheophyta</taxon>
        <taxon>Spermatophyta</taxon>
        <taxon>Magnoliopsida</taxon>
        <taxon>eudicotyledons</taxon>
        <taxon>Gunneridae</taxon>
        <taxon>Pentapetalae</taxon>
        <taxon>rosids</taxon>
        <taxon>malvids</taxon>
        <taxon>Sapindales</taxon>
        <taxon>Meliaceae</taxon>
        <taxon>Melia</taxon>
    </lineage>
</organism>
<dbReference type="EMBL" id="CM051398">
    <property type="protein sequence ID" value="KAJ4718173.1"/>
    <property type="molecule type" value="Genomic_DNA"/>
</dbReference>
<evidence type="ECO:0000313" key="1">
    <source>
        <dbReference type="EMBL" id="KAJ4718173.1"/>
    </source>
</evidence>
<sequence>MLFILPGKKGKKMEKSRTERNLLIVCLVLGLLAGQSAASFKDCYKSCFILCVITPGKNLVSCAGKCLKDCIIPFSLENLNDTRDFCKLGCASSLCTNLSTRDNPAEEKVESCVDSCSATCLKN</sequence>
<accession>A0ACC1Y3J1</accession>
<proteinExistence type="predicted"/>
<dbReference type="Proteomes" id="UP001164539">
    <property type="component" value="Chromosome 5"/>
</dbReference>
<evidence type="ECO:0000313" key="2">
    <source>
        <dbReference type="Proteomes" id="UP001164539"/>
    </source>
</evidence>